<dbReference type="EMBL" id="BMZD01000011">
    <property type="protein sequence ID" value="GHA07108.1"/>
    <property type="molecule type" value="Genomic_DNA"/>
</dbReference>
<accession>A0A918RSR1</accession>
<evidence type="ECO:0000259" key="1">
    <source>
        <dbReference type="PROSITE" id="PS51729"/>
    </source>
</evidence>
<dbReference type="Gene3D" id="3.40.630.30">
    <property type="match status" value="1"/>
</dbReference>
<dbReference type="PANTHER" id="PTHR31435:SF10">
    <property type="entry name" value="BSR4717 PROTEIN"/>
    <property type="match status" value="1"/>
</dbReference>
<dbReference type="AlphaFoldDB" id="A0A918RSR1"/>
<reference evidence="2" key="1">
    <citation type="journal article" date="2014" name="Int. J. Syst. Evol. Microbiol.">
        <title>Complete genome sequence of Corynebacterium casei LMG S-19264T (=DSM 44701T), isolated from a smear-ripened cheese.</title>
        <authorList>
            <consortium name="US DOE Joint Genome Institute (JGI-PGF)"/>
            <person name="Walter F."/>
            <person name="Albersmeier A."/>
            <person name="Kalinowski J."/>
            <person name="Ruckert C."/>
        </authorList>
    </citation>
    <scope>NUCLEOTIDE SEQUENCE</scope>
    <source>
        <strain evidence="2">KCTC 32422</strain>
    </source>
</reference>
<evidence type="ECO:0000313" key="2">
    <source>
        <dbReference type="EMBL" id="GHA07108.1"/>
    </source>
</evidence>
<gene>
    <name evidence="2" type="ORF">GCM10011617_29840</name>
</gene>
<organism evidence="2 3">
    <name type="scientific">Novosphingobium arvoryzae</name>
    <dbReference type="NCBI Taxonomy" id="1256514"/>
    <lineage>
        <taxon>Bacteria</taxon>
        <taxon>Pseudomonadati</taxon>
        <taxon>Pseudomonadota</taxon>
        <taxon>Alphaproteobacteria</taxon>
        <taxon>Sphingomonadales</taxon>
        <taxon>Sphingomonadaceae</taxon>
        <taxon>Novosphingobium</taxon>
    </lineage>
</organism>
<dbReference type="InterPro" id="IPR016181">
    <property type="entry name" value="Acyl_CoA_acyltransferase"/>
</dbReference>
<sequence length="111" mass="12173">MIRATRPVKPQDRDMDEVTITRHDTATGGEYRAHVAGSNAIGRLTWVGQGDVRVADHTIVPPEIGGRGIAARLVEALVADARAQGFRIDPECSYIAAAFKRHPDWADLRSR</sequence>
<reference evidence="2" key="2">
    <citation type="submission" date="2020-09" db="EMBL/GenBank/DDBJ databases">
        <authorList>
            <person name="Sun Q."/>
            <person name="Kim S."/>
        </authorList>
    </citation>
    <scope>NUCLEOTIDE SEQUENCE</scope>
    <source>
        <strain evidence="2">KCTC 32422</strain>
    </source>
</reference>
<dbReference type="Pfam" id="PF14542">
    <property type="entry name" value="Acetyltransf_CG"/>
    <property type="match status" value="1"/>
</dbReference>
<comment type="caution">
    <text evidence="2">The sequence shown here is derived from an EMBL/GenBank/DDBJ whole genome shotgun (WGS) entry which is preliminary data.</text>
</comment>
<feature type="domain" description="N-acetyltransferase" evidence="1">
    <location>
        <begin position="23"/>
        <end position="110"/>
    </location>
</feature>
<dbReference type="Proteomes" id="UP000634139">
    <property type="component" value="Unassembled WGS sequence"/>
</dbReference>
<proteinExistence type="predicted"/>
<dbReference type="PANTHER" id="PTHR31435">
    <property type="entry name" value="PROTEIN NATD1"/>
    <property type="match status" value="1"/>
</dbReference>
<dbReference type="InterPro" id="IPR031165">
    <property type="entry name" value="GNAT_YJDJ"/>
</dbReference>
<protein>
    <submittedName>
        <fullName evidence="2">N-acetyltransferase</fullName>
    </submittedName>
</protein>
<evidence type="ECO:0000313" key="3">
    <source>
        <dbReference type="Proteomes" id="UP000634139"/>
    </source>
</evidence>
<dbReference type="SUPFAM" id="SSF55729">
    <property type="entry name" value="Acyl-CoA N-acyltransferases (Nat)"/>
    <property type="match status" value="1"/>
</dbReference>
<dbReference type="PROSITE" id="PS51729">
    <property type="entry name" value="GNAT_YJDJ"/>
    <property type="match status" value="1"/>
</dbReference>
<name>A0A918RSR1_9SPHN</name>
<keyword evidence="3" id="KW-1185">Reference proteome</keyword>
<dbReference type="InterPro" id="IPR045057">
    <property type="entry name" value="Gcn5-rel_NAT"/>
</dbReference>